<dbReference type="Gene3D" id="3.10.280.10">
    <property type="entry name" value="Mitochondrial glycoprotein"/>
    <property type="match status" value="2"/>
</dbReference>
<dbReference type="GO" id="GO:0005759">
    <property type="term" value="C:mitochondrial matrix"/>
    <property type="evidence" value="ECO:0007669"/>
    <property type="project" value="InterPro"/>
</dbReference>
<dbReference type="STRING" id="195883.A0A482WWS7"/>
<dbReference type="InterPro" id="IPR003428">
    <property type="entry name" value="MAM33"/>
</dbReference>
<dbReference type="SMR" id="A0A482WWS7"/>
<dbReference type="InterPro" id="IPR036561">
    <property type="entry name" value="MAM33_sf"/>
</dbReference>
<evidence type="ECO:0000256" key="1">
    <source>
        <dbReference type="ARBA" id="ARBA00005457"/>
    </source>
</evidence>
<sequence>MNNILRTVFKGSSFRSFSNIIRQSQSESFIPSKQFTRNLWHMSKMNENGINKNFELFKSHSQSGLCSCGCCRKNHTSGEKELADFLKEEIAQEKKLLKSNTLPSEVCGFKVQLDGSEVTLTKTVGDETIEVMFCVNHSVDAEAEPEIAPTMDKPEFGEMVSKPEFEVEIRRGKETLGMTCTFIQSGAQSEEEYRFGKFSFGRFKRKIGSLVAPMTPMYWIRKSWRNSTTVQKIRSIEVPIKPFHWMKKTWKRSTSSKFQRRGLFSKLSDDLFSIEDVVLYEGEWKDTNYAVSGAVLDGYLYDILMNFLADKGITNEFVEKLSEFSTIYEHNLYISFLEGLRKFSSK</sequence>
<comment type="similarity">
    <text evidence="1">Belongs to the MAM33 family.</text>
</comment>
<gene>
    <name evidence="2" type="ORF">LSTR_LSTR007168</name>
</gene>
<dbReference type="PANTHER" id="PTHR10826:SF1">
    <property type="entry name" value="COMPLEMENT COMPONENT 1 Q SUBCOMPONENT-BINDING PROTEIN, MITOCHONDRIAL"/>
    <property type="match status" value="1"/>
</dbReference>
<evidence type="ECO:0000313" key="3">
    <source>
        <dbReference type="Proteomes" id="UP000291343"/>
    </source>
</evidence>
<reference evidence="2 3" key="1">
    <citation type="journal article" date="2017" name="Gigascience">
        <title>Genome sequence of the small brown planthopper, Laodelphax striatellus.</title>
        <authorList>
            <person name="Zhu J."/>
            <person name="Jiang F."/>
            <person name="Wang X."/>
            <person name="Yang P."/>
            <person name="Bao Y."/>
            <person name="Zhao W."/>
            <person name="Wang W."/>
            <person name="Lu H."/>
            <person name="Wang Q."/>
            <person name="Cui N."/>
            <person name="Li J."/>
            <person name="Chen X."/>
            <person name="Luo L."/>
            <person name="Yu J."/>
            <person name="Kang L."/>
            <person name="Cui F."/>
        </authorList>
    </citation>
    <scope>NUCLEOTIDE SEQUENCE [LARGE SCALE GENOMIC DNA]</scope>
    <source>
        <strain evidence="2">Lst14</strain>
    </source>
</reference>
<evidence type="ECO:0008006" key="4">
    <source>
        <dbReference type="Google" id="ProtNLM"/>
    </source>
</evidence>
<dbReference type="OrthoDB" id="278212at2759"/>
<dbReference type="PANTHER" id="PTHR10826">
    <property type="entry name" value="COMPLEMENT COMPONENT 1"/>
    <property type="match status" value="1"/>
</dbReference>
<comment type="caution">
    <text evidence="2">The sequence shown here is derived from an EMBL/GenBank/DDBJ whole genome shotgun (WGS) entry which is preliminary data.</text>
</comment>
<organism evidence="2 3">
    <name type="scientific">Laodelphax striatellus</name>
    <name type="common">Small brown planthopper</name>
    <name type="synonym">Delphax striatella</name>
    <dbReference type="NCBI Taxonomy" id="195883"/>
    <lineage>
        <taxon>Eukaryota</taxon>
        <taxon>Metazoa</taxon>
        <taxon>Ecdysozoa</taxon>
        <taxon>Arthropoda</taxon>
        <taxon>Hexapoda</taxon>
        <taxon>Insecta</taxon>
        <taxon>Pterygota</taxon>
        <taxon>Neoptera</taxon>
        <taxon>Paraneoptera</taxon>
        <taxon>Hemiptera</taxon>
        <taxon>Auchenorrhyncha</taxon>
        <taxon>Fulgoroidea</taxon>
        <taxon>Delphacidae</taxon>
        <taxon>Criomorphinae</taxon>
        <taxon>Laodelphax</taxon>
    </lineage>
</organism>
<keyword evidence="3" id="KW-1185">Reference proteome</keyword>
<dbReference type="AlphaFoldDB" id="A0A482WWS7"/>
<proteinExistence type="inferred from homology"/>
<dbReference type="FunCoup" id="A0A482WWS7">
    <property type="interactions" value="1423"/>
</dbReference>
<dbReference type="Proteomes" id="UP000291343">
    <property type="component" value="Unassembled WGS sequence"/>
</dbReference>
<dbReference type="SUPFAM" id="SSF54529">
    <property type="entry name" value="Mitochondrial glycoprotein MAM33-like"/>
    <property type="match status" value="2"/>
</dbReference>
<dbReference type="EMBL" id="QKKF02023298">
    <property type="protein sequence ID" value="RZF37806.1"/>
    <property type="molecule type" value="Genomic_DNA"/>
</dbReference>
<dbReference type="GO" id="GO:0042256">
    <property type="term" value="P:cytosolic ribosome assembly"/>
    <property type="evidence" value="ECO:0007669"/>
    <property type="project" value="TreeGrafter"/>
</dbReference>
<evidence type="ECO:0000313" key="2">
    <source>
        <dbReference type="EMBL" id="RZF37806.1"/>
    </source>
</evidence>
<name>A0A482WWS7_LAOST</name>
<protein>
    <recommendedName>
        <fullName evidence="4">Complement component 1 Q subcomponent-binding protein, mitochondrial</fullName>
    </recommendedName>
</protein>
<dbReference type="InParanoid" id="A0A482WWS7"/>
<accession>A0A482WWS7</accession>
<dbReference type="Pfam" id="PF02330">
    <property type="entry name" value="MAM33"/>
    <property type="match status" value="2"/>
</dbReference>